<keyword evidence="2" id="KW-1185">Reference proteome</keyword>
<proteinExistence type="predicted"/>
<name>A0ABT8F517_9BACT</name>
<dbReference type="RefSeq" id="WP_320004082.1">
    <property type="nucleotide sequence ID" value="NZ_JAUHJS010000004.1"/>
</dbReference>
<evidence type="ECO:0000313" key="2">
    <source>
        <dbReference type="Proteomes" id="UP001168552"/>
    </source>
</evidence>
<accession>A0ABT8F517</accession>
<gene>
    <name evidence="1" type="ORF">QWY31_08560</name>
</gene>
<evidence type="ECO:0000313" key="1">
    <source>
        <dbReference type="EMBL" id="MDN4165550.1"/>
    </source>
</evidence>
<reference evidence="1" key="1">
    <citation type="submission" date="2023-06" db="EMBL/GenBank/DDBJ databases">
        <title>Cytophagales bacterium Strain LB-30, isolated from soil.</title>
        <authorList>
            <person name="Liu B."/>
        </authorList>
    </citation>
    <scope>NUCLEOTIDE SEQUENCE</scope>
    <source>
        <strain evidence="1">LB-30</strain>
    </source>
</reference>
<dbReference type="Proteomes" id="UP001168552">
    <property type="component" value="Unassembled WGS sequence"/>
</dbReference>
<organism evidence="1 2">
    <name type="scientific">Shiella aurantiaca</name>
    <dbReference type="NCBI Taxonomy" id="3058365"/>
    <lineage>
        <taxon>Bacteria</taxon>
        <taxon>Pseudomonadati</taxon>
        <taxon>Bacteroidota</taxon>
        <taxon>Cytophagia</taxon>
        <taxon>Cytophagales</taxon>
        <taxon>Shiellaceae</taxon>
        <taxon>Shiella</taxon>
    </lineage>
</organism>
<sequence>MEYVIPWNQIEISQNDSTLKSLCKLKPLLKFRHENLPELFHLINLNNDLYPDILFYWPDNSNEPILEFYLNQGDNLAMVLEKRGKITKLDINRMNGQISLNLYEVGYTSSPFLNRYHLININPSQTDTFISSDSYLYFGGTEIPQIFTLSKPFEVTQSKYRLRLSPLISDSNIVCELTMGDKGLALAEKTDATGRVWYFVIVENNIRKSPNEFYYIDAETPEGFNEKMMGWLSSRYLKIAK</sequence>
<comment type="caution">
    <text evidence="1">The sequence shown here is derived from an EMBL/GenBank/DDBJ whole genome shotgun (WGS) entry which is preliminary data.</text>
</comment>
<dbReference type="EMBL" id="JAUHJS010000004">
    <property type="protein sequence ID" value="MDN4165550.1"/>
    <property type="molecule type" value="Genomic_DNA"/>
</dbReference>
<protein>
    <submittedName>
        <fullName evidence="1">Uncharacterized protein</fullName>
    </submittedName>
</protein>